<feature type="chain" id="PRO_5014682306" description="Secreted peptide" evidence="1">
    <location>
        <begin position="20"/>
        <end position="186"/>
    </location>
</feature>
<feature type="signal peptide" evidence="1">
    <location>
        <begin position="1"/>
        <end position="19"/>
    </location>
</feature>
<sequence>MNLLTLYGTAIAVLTTTSCRHHDRSPCTNRRQTPNTKRIATITIEYASNPTTVLPSSLATHHHANHCILDFERYYYLFDCCTTVPFHRYAFVAFCATPTSPQSPSPTFPFHTSADYVDNRSATNNTFISRLLRETISCIALATTGTTYRDYYYYHYYCLLPSLITITIINHHHATPPTIARLQNTR</sequence>
<name>A0A2M3ZLU2_9DIPT</name>
<evidence type="ECO:0000256" key="1">
    <source>
        <dbReference type="SAM" id="SignalP"/>
    </source>
</evidence>
<proteinExistence type="predicted"/>
<evidence type="ECO:0000313" key="2">
    <source>
        <dbReference type="EMBL" id="MBW29537.1"/>
    </source>
</evidence>
<evidence type="ECO:0008006" key="3">
    <source>
        <dbReference type="Google" id="ProtNLM"/>
    </source>
</evidence>
<organism evidence="2">
    <name type="scientific">Anopheles braziliensis</name>
    <dbReference type="NCBI Taxonomy" id="58242"/>
    <lineage>
        <taxon>Eukaryota</taxon>
        <taxon>Metazoa</taxon>
        <taxon>Ecdysozoa</taxon>
        <taxon>Arthropoda</taxon>
        <taxon>Hexapoda</taxon>
        <taxon>Insecta</taxon>
        <taxon>Pterygota</taxon>
        <taxon>Neoptera</taxon>
        <taxon>Endopterygota</taxon>
        <taxon>Diptera</taxon>
        <taxon>Nematocera</taxon>
        <taxon>Culicoidea</taxon>
        <taxon>Culicidae</taxon>
        <taxon>Anophelinae</taxon>
        <taxon>Anopheles</taxon>
    </lineage>
</organism>
<protein>
    <recommendedName>
        <fullName evidence="3">Secreted peptide</fullName>
    </recommendedName>
</protein>
<dbReference type="AlphaFoldDB" id="A0A2M3ZLU2"/>
<reference evidence="2" key="1">
    <citation type="submission" date="2018-01" db="EMBL/GenBank/DDBJ databases">
        <title>An insight into the sialome of Amazonian anophelines.</title>
        <authorList>
            <person name="Ribeiro J.M."/>
            <person name="Scarpassa V."/>
            <person name="Calvo E."/>
        </authorList>
    </citation>
    <scope>NUCLEOTIDE SEQUENCE</scope>
    <source>
        <tissue evidence="2">Salivary glands</tissue>
    </source>
</reference>
<dbReference type="EMBL" id="GGFM01008786">
    <property type="protein sequence ID" value="MBW29537.1"/>
    <property type="molecule type" value="Transcribed_RNA"/>
</dbReference>
<accession>A0A2M3ZLU2</accession>
<keyword evidence="1" id="KW-0732">Signal</keyword>